<dbReference type="PANTHER" id="PTHR10277:SF57">
    <property type="entry name" value="(R)-CITRAMALATE SYNTHASE CIMA"/>
    <property type="match status" value="1"/>
</dbReference>
<comment type="caution">
    <text evidence="7">The sequence shown here is derived from an EMBL/GenBank/DDBJ whole genome shotgun (WGS) entry which is preliminary data.</text>
</comment>
<dbReference type="SMART" id="SM00917">
    <property type="entry name" value="LeuA_dimer"/>
    <property type="match status" value="1"/>
</dbReference>
<evidence type="ECO:0000256" key="1">
    <source>
        <dbReference type="ARBA" id="ARBA00022605"/>
    </source>
</evidence>
<dbReference type="Gene3D" id="3.20.20.70">
    <property type="entry name" value="Aldolase class I"/>
    <property type="match status" value="1"/>
</dbReference>
<dbReference type="PROSITE" id="PS50991">
    <property type="entry name" value="PYR_CT"/>
    <property type="match status" value="1"/>
</dbReference>
<name>A0ABS4BP96_9FLAO</name>
<feature type="domain" description="Pyruvate carboxyltransferase" evidence="6">
    <location>
        <begin position="6"/>
        <end position="268"/>
    </location>
</feature>
<dbReference type="Gene3D" id="3.30.160.340">
    <property type="match status" value="1"/>
</dbReference>
<dbReference type="Gene3D" id="3.30.160.740">
    <property type="match status" value="1"/>
</dbReference>
<dbReference type="PANTHER" id="PTHR10277">
    <property type="entry name" value="HOMOCITRATE SYNTHASE-RELATED"/>
    <property type="match status" value="1"/>
</dbReference>
<dbReference type="SUPFAM" id="SSF110921">
    <property type="entry name" value="2-isopropylmalate synthase LeuA, allosteric (dimerisation) domain"/>
    <property type="match status" value="1"/>
</dbReference>
<evidence type="ECO:0000313" key="7">
    <source>
        <dbReference type="EMBL" id="MBP0902417.1"/>
    </source>
</evidence>
<dbReference type="Pfam" id="PF08502">
    <property type="entry name" value="LeuA_dimer"/>
    <property type="match status" value="1"/>
</dbReference>
<dbReference type="InterPro" id="IPR050073">
    <property type="entry name" value="2-IPM_HCS-like"/>
</dbReference>
<dbReference type="Pfam" id="PF22617">
    <property type="entry name" value="HCS_D2"/>
    <property type="match status" value="1"/>
</dbReference>
<keyword evidence="8" id="KW-1185">Reference proteome</keyword>
<keyword evidence="4" id="KW-0100">Branched-chain amino acid biosynthesis</keyword>
<evidence type="ECO:0000256" key="4">
    <source>
        <dbReference type="ARBA" id="ARBA00023304"/>
    </source>
</evidence>
<dbReference type="Pfam" id="PF00682">
    <property type="entry name" value="HMGL-like"/>
    <property type="match status" value="1"/>
</dbReference>
<sequence>MTPKKIEIMDTTLRDGEQTSGVSFSASEKLTIAKLLLEELKVDRIEIASARVSEGEFQAVLSVTNWAKENNYLDKVEVLTFVDKGVSINWMLEAGAKVQNLLTKGSLNHLTYQLKKTPNQHFTEISETISLAKEKGIETNIYLEDWSNGMRNSKDYVFEFLAFLETQPVKRIMLPDTLGVLTPNESYEFVKEIKDTYPNLHFDFHAHNDYDLGVANVMAALNAGADGLHLTINGMGERAGNAPMASTIAVINDFMPNIKIAVNEKVLYTVSKLVENFSGIMIPANKPIIGANVFTQTAGIHADGDNKKNLYFSDLMPERFGRTRKYALGKASGKANIQKNLQELGLQLNDEDLKKVTQRIIELGDKKEVVTKEDLPYIISDVLDSYSYEEKVKVNSYVLTHAKGLKPSTTVSISINGETYEEISQGDGQFDAFMNALRSIYITKKKVLPDLIDYAVRIPPGSHSDALCETIITWKSTEKEFKTRGLDSDQTVSAIKATEKMLNIITS</sequence>
<dbReference type="InterPro" id="IPR013709">
    <property type="entry name" value="2-isopropylmalate_synth_dimer"/>
</dbReference>
<dbReference type="EMBL" id="JAGJCB010000001">
    <property type="protein sequence ID" value="MBP0902417.1"/>
    <property type="molecule type" value="Genomic_DNA"/>
</dbReference>
<protein>
    <submittedName>
        <fullName evidence="7">2-isopropylmalate synthase</fullName>
    </submittedName>
</protein>
<keyword evidence="3" id="KW-0464">Manganese</keyword>
<organism evidence="7 8">
    <name type="scientific">Mariniflexile gromovii</name>
    <dbReference type="NCBI Taxonomy" id="362523"/>
    <lineage>
        <taxon>Bacteria</taxon>
        <taxon>Pseudomonadati</taxon>
        <taxon>Bacteroidota</taxon>
        <taxon>Flavobacteriia</taxon>
        <taxon>Flavobacteriales</taxon>
        <taxon>Flavobacteriaceae</taxon>
        <taxon>Mariniflexile</taxon>
    </lineage>
</organism>
<dbReference type="PROSITE" id="PS00815">
    <property type="entry name" value="AIPM_HOMOCIT_SYNTH_1"/>
    <property type="match status" value="1"/>
</dbReference>
<keyword evidence="2 5" id="KW-0808">Transferase</keyword>
<keyword evidence="1" id="KW-0028">Amino-acid biosynthesis</keyword>
<gene>
    <name evidence="7" type="ORF">J8H85_01135</name>
</gene>
<dbReference type="Proteomes" id="UP000670776">
    <property type="component" value="Unassembled WGS sequence"/>
</dbReference>
<dbReference type="InterPro" id="IPR000891">
    <property type="entry name" value="PYR_CT"/>
</dbReference>
<proteinExistence type="inferred from homology"/>
<dbReference type="InterPro" id="IPR002034">
    <property type="entry name" value="AIPM/Hcit_synth_CS"/>
</dbReference>
<dbReference type="InterPro" id="IPR013785">
    <property type="entry name" value="Aldolase_TIM"/>
</dbReference>
<dbReference type="Gene3D" id="1.10.238.260">
    <property type="match status" value="1"/>
</dbReference>
<accession>A0ABS4BP96</accession>
<dbReference type="InterPro" id="IPR036230">
    <property type="entry name" value="LeuA_allosteric_dom_sf"/>
</dbReference>
<comment type="similarity">
    <text evidence="5">Belongs to the alpha-IPM synthase/homocitrate synthase family.</text>
</comment>
<dbReference type="SUPFAM" id="SSF51569">
    <property type="entry name" value="Aldolase"/>
    <property type="match status" value="1"/>
</dbReference>
<evidence type="ECO:0000256" key="2">
    <source>
        <dbReference type="ARBA" id="ARBA00022679"/>
    </source>
</evidence>
<evidence type="ECO:0000256" key="3">
    <source>
        <dbReference type="ARBA" id="ARBA00023211"/>
    </source>
</evidence>
<reference evidence="7 8" key="1">
    <citation type="submission" date="2021-04" db="EMBL/GenBank/DDBJ databases">
        <title>Mariniflexile gromovii gen. nov., sp. nov., a gliding bacterium isolated from the sea urchin Strongylocentrotus intermedius.</title>
        <authorList>
            <person name="Ko S."/>
            <person name="Le V."/>
            <person name="Ahn C.-Y."/>
            <person name="Oh H.-M."/>
        </authorList>
    </citation>
    <scope>NUCLEOTIDE SEQUENCE [LARGE SCALE GENOMIC DNA]</scope>
    <source>
        <strain evidence="7 8">KCTC 12570</strain>
    </source>
</reference>
<evidence type="ECO:0000259" key="6">
    <source>
        <dbReference type="PROSITE" id="PS50991"/>
    </source>
</evidence>
<dbReference type="InterPro" id="IPR054691">
    <property type="entry name" value="LeuA/HCS_post-cat"/>
</dbReference>
<evidence type="ECO:0000313" key="8">
    <source>
        <dbReference type="Proteomes" id="UP000670776"/>
    </source>
</evidence>
<dbReference type="RefSeq" id="WP_209651815.1">
    <property type="nucleotide sequence ID" value="NZ_JAGJCB010000001.1"/>
</dbReference>
<evidence type="ECO:0000256" key="5">
    <source>
        <dbReference type="RuleBase" id="RU003523"/>
    </source>
</evidence>